<dbReference type="EMBL" id="FUZZ01000006">
    <property type="protein sequence ID" value="SKD10098.1"/>
    <property type="molecule type" value="Genomic_DNA"/>
</dbReference>
<keyword evidence="1" id="KW-0175">Coiled coil</keyword>
<dbReference type="RefSeq" id="WP_079473259.1">
    <property type="nucleotide sequence ID" value="NZ_FUZZ01000006.1"/>
</dbReference>
<accession>A0A1T5PCI5</accession>
<dbReference type="AlphaFoldDB" id="A0A1T5PCI5"/>
<protein>
    <submittedName>
        <fullName evidence="2">Uncharacterized protein</fullName>
    </submittedName>
</protein>
<organism evidence="2 3">
    <name type="scientific">Chitinophaga ginsengisegetis</name>
    <dbReference type="NCBI Taxonomy" id="393003"/>
    <lineage>
        <taxon>Bacteria</taxon>
        <taxon>Pseudomonadati</taxon>
        <taxon>Bacteroidota</taxon>
        <taxon>Chitinophagia</taxon>
        <taxon>Chitinophagales</taxon>
        <taxon>Chitinophagaceae</taxon>
        <taxon>Chitinophaga</taxon>
    </lineage>
</organism>
<proteinExistence type="predicted"/>
<keyword evidence="3" id="KW-1185">Reference proteome</keyword>
<dbReference type="STRING" id="393003.SAMN05660461_5998"/>
<evidence type="ECO:0000313" key="2">
    <source>
        <dbReference type="EMBL" id="SKD10098.1"/>
    </source>
</evidence>
<dbReference type="Proteomes" id="UP000190166">
    <property type="component" value="Unassembled WGS sequence"/>
</dbReference>
<feature type="coiled-coil region" evidence="1">
    <location>
        <begin position="1"/>
        <end position="56"/>
    </location>
</feature>
<sequence length="134" mass="14746">MEGKELTLENLAAQLQELKADKTASDGLLALYQEQNEQLKKQNESLAFQNDGLKEAVSKLIENKSASSITTSAPVLPKLPDDPTFKLNKTKYQILVPSCHIPGIGYRTAEDILMDEEAQKALIDVGSMTVRKIS</sequence>
<gene>
    <name evidence="2" type="ORF">SAMN05660461_5998</name>
</gene>
<reference evidence="2 3" key="1">
    <citation type="submission" date="2017-02" db="EMBL/GenBank/DDBJ databases">
        <authorList>
            <person name="Peterson S.W."/>
        </authorList>
    </citation>
    <scope>NUCLEOTIDE SEQUENCE [LARGE SCALE GENOMIC DNA]</scope>
    <source>
        <strain evidence="2 3">DSM 18108</strain>
    </source>
</reference>
<evidence type="ECO:0000313" key="3">
    <source>
        <dbReference type="Proteomes" id="UP000190166"/>
    </source>
</evidence>
<evidence type="ECO:0000256" key="1">
    <source>
        <dbReference type="SAM" id="Coils"/>
    </source>
</evidence>
<name>A0A1T5PCI5_9BACT</name>